<evidence type="ECO:0000313" key="7">
    <source>
        <dbReference type="Proteomes" id="UP000597444"/>
    </source>
</evidence>
<proteinExistence type="inferred from homology"/>
<dbReference type="GO" id="GO:0005829">
    <property type="term" value="C:cytosol"/>
    <property type="evidence" value="ECO:0007669"/>
    <property type="project" value="TreeGrafter"/>
</dbReference>
<dbReference type="EMBL" id="BNJK01000001">
    <property type="protein sequence ID" value="GHO90478.1"/>
    <property type="molecule type" value="Genomic_DNA"/>
</dbReference>
<organism evidence="6 7">
    <name type="scientific">Reticulibacter mediterranei</name>
    <dbReference type="NCBI Taxonomy" id="2778369"/>
    <lineage>
        <taxon>Bacteria</taxon>
        <taxon>Bacillati</taxon>
        <taxon>Chloroflexota</taxon>
        <taxon>Ktedonobacteria</taxon>
        <taxon>Ktedonobacterales</taxon>
        <taxon>Reticulibacteraceae</taxon>
        <taxon>Reticulibacter</taxon>
    </lineage>
</organism>
<dbReference type="CDD" id="cd06102">
    <property type="entry name" value="citrate_synt_like_2"/>
    <property type="match status" value="1"/>
</dbReference>
<name>A0A8J3IDC7_9CHLR</name>
<comment type="pathway">
    <text evidence="1">Carbohydrate metabolism; tricarboxylic acid cycle.</text>
</comment>
<dbReference type="InterPro" id="IPR016143">
    <property type="entry name" value="Citrate_synth-like_sm_a-sub"/>
</dbReference>
<evidence type="ECO:0000259" key="5">
    <source>
        <dbReference type="Pfam" id="PF13411"/>
    </source>
</evidence>
<dbReference type="InterPro" id="IPR036969">
    <property type="entry name" value="Citrate_synthase_sf"/>
</dbReference>
<dbReference type="Gene3D" id="1.10.1660.10">
    <property type="match status" value="1"/>
</dbReference>
<evidence type="ECO:0000256" key="4">
    <source>
        <dbReference type="ARBA" id="ARBA00022679"/>
    </source>
</evidence>
<dbReference type="Pfam" id="PF00285">
    <property type="entry name" value="Citrate_synt"/>
    <property type="match status" value="1"/>
</dbReference>
<dbReference type="PRINTS" id="PR00143">
    <property type="entry name" value="CITRTSNTHASE"/>
</dbReference>
<dbReference type="GO" id="GO:0003677">
    <property type="term" value="F:DNA binding"/>
    <property type="evidence" value="ECO:0007669"/>
    <property type="project" value="InterPro"/>
</dbReference>
<evidence type="ECO:0000256" key="1">
    <source>
        <dbReference type="ARBA" id="ARBA00005163"/>
    </source>
</evidence>
<dbReference type="Pfam" id="PF13411">
    <property type="entry name" value="MerR_1"/>
    <property type="match status" value="1"/>
</dbReference>
<dbReference type="GO" id="GO:0006355">
    <property type="term" value="P:regulation of DNA-templated transcription"/>
    <property type="evidence" value="ECO:0007669"/>
    <property type="project" value="InterPro"/>
</dbReference>
<feature type="domain" description="HTH merR-type" evidence="5">
    <location>
        <begin position="8"/>
        <end position="56"/>
    </location>
</feature>
<dbReference type="EC" id="2.3.3.16" evidence="3"/>
<sequence>MEKNRYLTAQEAAAELEISLDTLYAYVSRGLLRSETSDGPKRNRWYPLEDVQRLKKRKAEARHPEQVAAGTIQAGTPVMESAITMMTEDRFFYRGYDALKLATTHTVEQVAMLIWSGDMTNEHALFGHTPLESLLVQYQKIRPHLRGLAALEAFQVCLPLVAHDDIAAYDLRPEAVAQTGARILQLLAIIAADGRGTTYEIARTVQQGWVPDDERARTLLTAALILCADQEFNVTTFAARCVASSGSTPYAVVCSGLAALQGIKHAGQTEKIEAFFREAGYPDGVRASITSLLKRGEPIPGFGEVVPGFGSVFYPRGDPRGKLLLELTARIYPQSSAVLIAQRTADETYTLLGEHPTIFFGLVVLARALNLPQGSAIALFALGRTIGWIGHSIEQYQANQVIRPRARYIGPLPHKQD</sequence>
<reference evidence="6" key="1">
    <citation type="submission" date="2020-10" db="EMBL/GenBank/DDBJ databases">
        <title>Taxonomic study of unclassified bacteria belonging to the class Ktedonobacteria.</title>
        <authorList>
            <person name="Yabe S."/>
            <person name="Wang C.M."/>
            <person name="Zheng Y."/>
            <person name="Sakai Y."/>
            <person name="Cavaletti L."/>
            <person name="Monciardini P."/>
            <person name="Donadio S."/>
        </authorList>
    </citation>
    <scope>NUCLEOTIDE SEQUENCE</scope>
    <source>
        <strain evidence="6">ID150040</strain>
    </source>
</reference>
<comment type="caution">
    <text evidence="6">The sequence shown here is derived from an EMBL/GenBank/DDBJ whole genome shotgun (WGS) entry which is preliminary data.</text>
</comment>
<dbReference type="InterPro" id="IPR009061">
    <property type="entry name" value="DNA-bd_dom_put_sf"/>
</dbReference>
<dbReference type="InterPro" id="IPR016142">
    <property type="entry name" value="Citrate_synth-like_lrg_a-sub"/>
</dbReference>
<accession>A0A8J3IDC7</accession>
<dbReference type="Gene3D" id="1.10.580.10">
    <property type="entry name" value="Citrate Synthase, domain 1"/>
    <property type="match status" value="1"/>
</dbReference>
<dbReference type="UniPathway" id="UPA00223"/>
<dbReference type="GO" id="GO:0036440">
    <property type="term" value="F:citrate synthase activity"/>
    <property type="evidence" value="ECO:0007669"/>
    <property type="project" value="UniProtKB-EC"/>
</dbReference>
<evidence type="ECO:0000256" key="3">
    <source>
        <dbReference type="ARBA" id="ARBA00012972"/>
    </source>
</evidence>
<dbReference type="RefSeq" id="WP_220201439.1">
    <property type="nucleotide sequence ID" value="NZ_BNJK01000001.1"/>
</dbReference>
<dbReference type="PANTHER" id="PTHR11739">
    <property type="entry name" value="CITRATE SYNTHASE"/>
    <property type="match status" value="1"/>
</dbReference>
<dbReference type="AlphaFoldDB" id="A0A8J3IDC7"/>
<dbReference type="Proteomes" id="UP000597444">
    <property type="component" value="Unassembled WGS sequence"/>
</dbReference>
<dbReference type="PANTHER" id="PTHR11739:SF4">
    <property type="entry name" value="CITRATE SYNTHASE, PEROXISOMAL"/>
    <property type="match status" value="1"/>
</dbReference>
<dbReference type="SUPFAM" id="SSF46955">
    <property type="entry name" value="Putative DNA-binding domain"/>
    <property type="match status" value="1"/>
</dbReference>
<gene>
    <name evidence="6" type="primary">cisZ_1</name>
    <name evidence="6" type="ORF">KSF_005260</name>
</gene>
<evidence type="ECO:0000256" key="2">
    <source>
        <dbReference type="ARBA" id="ARBA00010566"/>
    </source>
</evidence>
<keyword evidence="7" id="KW-1185">Reference proteome</keyword>
<protein>
    <recommendedName>
        <fullName evidence="3">citrate synthase (unknown stereospecificity)</fullName>
        <ecNumber evidence="3">2.3.3.16</ecNumber>
    </recommendedName>
</protein>
<dbReference type="InterPro" id="IPR000551">
    <property type="entry name" value="MerR-type_HTH_dom"/>
</dbReference>
<dbReference type="GO" id="GO:0005975">
    <property type="term" value="P:carbohydrate metabolic process"/>
    <property type="evidence" value="ECO:0007669"/>
    <property type="project" value="TreeGrafter"/>
</dbReference>
<evidence type="ECO:0000313" key="6">
    <source>
        <dbReference type="EMBL" id="GHO90478.1"/>
    </source>
</evidence>
<dbReference type="SUPFAM" id="SSF48256">
    <property type="entry name" value="Citrate synthase"/>
    <property type="match status" value="1"/>
</dbReference>
<dbReference type="GO" id="GO:0006099">
    <property type="term" value="P:tricarboxylic acid cycle"/>
    <property type="evidence" value="ECO:0007669"/>
    <property type="project" value="UniProtKB-UniPathway"/>
</dbReference>
<keyword evidence="4" id="KW-0808">Transferase</keyword>
<comment type="similarity">
    <text evidence="2">Belongs to the citrate synthase family.</text>
</comment>
<dbReference type="InterPro" id="IPR002020">
    <property type="entry name" value="Citrate_synthase"/>
</dbReference>
<dbReference type="Gene3D" id="1.10.230.10">
    <property type="entry name" value="Cytochrome P450-Terp, domain 2"/>
    <property type="match status" value="1"/>
</dbReference>